<dbReference type="GO" id="GO:0006915">
    <property type="term" value="P:apoptotic process"/>
    <property type="evidence" value="ECO:0007669"/>
    <property type="project" value="InterPro"/>
</dbReference>
<dbReference type="PANTHER" id="PTHR12810">
    <property type="entry name" value="MITOCHONDRIAL 28S RIBOSOMAL PROTEIN S29"/>
    <property type="match status" value="1"/>
</dbReference>
<dbReference type="EMBL" id="JAEAOA010000602">
    <property type="protein sequence ID" value="KAK3604679.1"/>
    <property type="molecule type" value="Genomic_DNA"/>
</dbReference>
<reference evidence="8" key="1">
    <citation type="journal article" date="2021" name="Genome Biol. Evol.">
        <title>A High-Quality Reference Genome for a Parasitic Bivalve with Doubly Uniparental Inheritance (Bivalvia: Unionida).</title>
        <authorList>
            <person name="Smith C.H."/>
        </authorList>
    </citation>
    <scope>NUCLEOTIDE SEQUENCE</scope>
    <source>
        <strain evidence="8">CHS0354</strain>
    </source>
</reference>
<reference evidence="8" key="3">
    <citation type="submission" date="2023-05" db="EMBL/GenBank/DDBJ databases">
        <authorList>
            <person name="Smith C.H."/>
        </authorList>
    </citation>
    <scope>NUCLEOTIDE SEQUENCE</scope>
    <source>
        <strain evidence="8">CHS0354</strain>
        <tissue evidence="8">Mantle</tissue>
    </source>
</reference>
<evidence type="ECO:0000313" key="9">
    <source>
        <dbReference type="Proteomes" id="UP001195483"/>
    </source>
</evidence>
<keyword evidence="5" id="KW-0496">Mitochondrion</keyword>
<keyword evidence="4" id="KW-0689">Ribosomal protein</keyword>
<evidence type="ECO:0000256" key="1">
    <source>
        <dbReference type="ARBA" id="ARBA00004173"/>
    </source>
</evidence>
<dbReference type="InterPro" id="IPR008092">
    <property type="entry name" value="Ribosomal_mS29_met"/>
</dbReference>
<comment type="similarity">
    <text evidence="2">Belongs to the mitochondrion-specific ribosomal protein mS29 family.</text>
</comment>
<evidence type="ECO:0000256" key="3">
    <source>
        <dbReference type="ARBA" id="ARBA00022946"/>
    </source>
</evidence>
<evidence type="ECO:0000256" key="5">
    <source>
        <dbReference type="ARBA" id="ARBA00023128"/>
    </source>
</evidence>
<protein>
    <recommendedName>
        <fullName evidence="7">Small ribosomal subunit protein mS29</fullName>
    </recommendedName>
</protein>
<dbReference type="GO" id="GO:0005763">
    <property type="term" value="C:mitochondrial small ribosomal subunit"/>
    <property type="evidence" value="ECO:0007669"/>
    <property type="project" value="TreeGrafter"/>
</dbReference>
<proteinExistence type="inferred from homology"/>
<keyword evidence="6" id="KW-0687">Ribonucleoprotein</keyword>
<keyword evidence="3" id="KW-0809">Transit peptide</keyword>
<gene>
    <name evidence="8" type="ORF">CHS0354_009290</name>
</gene>
<organism evidence="8 9">
    <name type="scientific">Potamilus streckersoni</name>
    <dbReference type="NCBI Taxonomy" id="2493646"/>
    <lineage>
        <taxon>Eukaryota</taxon>
        <taxon>Metazoa</taxon>
        <taxon>Spiralia</taxon>
        <taxon>Lophotrochozoa</taxon>
        <taxon>Mollusca</taxon>
        <taxon>Bivalvia</taxon>
        <taxon>Autobranchia</taxon>
        <taxon>Heteroconchia</taxon>
        <taxon>Palaeoheterodonta</taxon>
        <taxon>Unionida</taxon>
        <taxon>Unionoidea</taxon>
        <taxon>Unionidae</taxon>
        <taxon>Ambleminae</taxon>
        <taxon>Lampsilini</taxon>
        <taxon>Potamilus</taxon>
    </lineage>
</organism>
<comment type="subcellular location">
    <subcellularLocation>
        <location evidence="1">Mitochondrion</location>
    </subcellularLocation>
</comment>
<evidence type="ECO:0000256" key="6">
    <source>
        <dbReference type="ARBA" id="ARBA00023274"/>
    </source>
</evidence>
<dbReference type="AlphaFoldDB" id="A0AAE0W870"/>
<evidence type="ECO:0000313" key="8">
    <source>
        <dbReference type="EMBL" id="KAK3604679.1"/>
    </source>
</evidence>
<keyword evidence="9" id="KW-1185">Reference proteome</keyword>
<dbReference type="Proteomes" id="UP001195483">
    <property type="component" value="Unassembled WGS sequence"/>
</dbReference>
<dbReference type="PRINTS" id="PR01716">
    <property type="entry name" value="DEATHASSOCP3"/>
</dbReference>
<dbReference type="GO" id="GO:0003735">
    <property type="term" value="F:structural constituent of ribosome"/>
    <property type="evidence" value="ECO:0007669"/>
    <property type="project" value="TreeGrafter"/>
</dbReference>
<reference evidence="8" key="2">
    <citation type="journal article" date="2021" name="Genome Biol. Evol.">
        <title>Developing a high-quality reference genome for a parasitic bivalve with doubly uniparental inheritance (Bivalvia: Unionida).</title>
        <authorList>
            <person name="Smith C.H."/>
        </authorList>
    </citation>
    <scope>NUCLEOTIDE SEQUENCE</scope>
    <source>
        <strain evidence="8">CHS0354</strain>
        <tissue evidence="8">Mantle</tissue>
    </source>
</reference>
<sequence length="435" mass="50616">MYLAVKVKSDLFHKWSLLDYKVLAAQWRQSSRLLCSITHQPDCSSAFSETSAVSLPAFQQSNHMNTLSEQYKIEAQREHINIRSIFCTDESDPTKHTMAHEGLFYRVPDNVFNSHQATGLRKDFQKMLKAFHEVCIMIRKPALEVFDILENVNFDHPPAKIILYGKDGCGKSITLAHVVHYCYQKNWLIVDIPWAGHWLNRQVEIAQSTHNQDRMNFPFVATAWLQLFKSRNLQLIKDLTTTKTYVWSKRETTEEGTPLQELIDFGLNRQRFADDCIGALLREIRIRASEKRIKVLVSINGLNAFWQNTTQREVDKQLIPAAKLTIVHNFKKMFLPTWNNGIFVGTVDTTANSFSQREKVTPLYLLGKEGFEFMDPFIPIEVSNYTEKEVHSCLEYYIERMWIQNPRGRSDDGKKELIFLSNKHPYELTRICASW</sequence>
<dbReference type="PANTHER" id="PTHR12810:SF0">
    <property type="entry name" value="SMALL RIBOSOMAL SUBUNIT PROTEIN MS29"/>
    <property type="match status" value="1"/>
</dbReference>
<evidence type="ECO:0000256" key="4">
    <source>
        <dbReference type="ARBA" id="ARBA00022980"/>
    </source>
</evidence>
<evidence type="ECO:0000256" key="7">
    <source>
        <dbReference type="ARBA" id="ARBA00035140"/>
    </source>
</evidence>
<comment type="caution">
    <text evidence="8">The sequence shown here is derived from an EMBL/GenBank/DDBJ whole genome shotgun (WGS) entry which is preliminary data.</text>
</comment>
<dbReference type="Pfam" id="PF10236">
    <property type="entry name" value="DAP3"/>
    <property type="match status" value="1"/>
</dbReference>
<name>A0AAE0W870_9BIVA</name>
<dbReference type="InterPro" id="IPR019368">
    <property type="entry name" value="Ribosomal_mS29"/>
</dbReference>
<evidence type="ECO:0000256" key="2">
    <source>
        <dbReference type="ARBA" id="ARBA00009863"/>
    </source>
</evidence>
<accession>A0AAE0W870</accession>